<dbReference type="InterPro" id="IPR020103">
    <property type="entry name" value="PsdUridine_synth_cat_dom_sf"/>
</dbReference>
<dbReference type="OrthoDB" id="9807213at2"/>
<protein>
    <recommendedName>
        <fullName evidence="4">Pseudouridine synthase</fullName>
        <ecNumber evidence="4">5.4.99.-</ecNumber>
    </recommendedName>
</protein>
<dbReference type="InterPro" id="IPR042092">
    <property type="entry name" value="PsdUridine_s_RsuA/RluB/E/F_cat"/>
</dbReference>
<dbReference type="Gene3D" id="3.30.70.1560">
    <property type="entry name" value="Alpha-L RNA-binding motif"/>
    <property type="match status" value="1"/>
</dbReference>
<gene>
    <name evidence="6" type="ORF">DFR56_103217</name>
</gene>
<dbReference type="CDD" id="cd02870">
    <property type="entry name" value="PseudoU_synth_RsuA_like"/>
    <property type="match status" value="1"/>
</dbReference>
<dbReference type="GO" id="GO:0003723">
    <property type="term" value="F:RNA binding"/>
    <property type="evidence" value="ECO:0007669"/>
    <property type="project" value="UniProtKB-KW"/>
</dbReference>
<evidence type="ECO:0000256" key="1">
    <source>
        <dbReference type="ARBA" id="ARBA00008348"/>
    </source>
</evidence>
<dbReference type="CDD" id="cd00165">
    <property type="entry name" value="S4"/>
    <property type="match status" value="1"/>
</dbReference>
<organism evidence="6 7">
    <name type="scientific">Pseudogracilibacillus auburnensis</name>
    <dbReference type="NCBI Taxonomy" id="1494959"/>
    <lineage>
        <taxon>Bacteria</taxon>
        <taxon>Bacillati</taxon>
        <taxon>Bacillota</taxon>
        <taxon>Bacilli</taxon>
        <taxon>Bacillales</taxon>
        <taxon>Bacillaceae</taxon>
        <taxon>Pseudogracilibacillus</taxon>
    </lineage>
</organism>
<comment type="similarity">
    <text evidence="1 4">Belongs to the pseudouridine synthase RsuA family.</text>
</comment>
<feature type="domain" description="RNA-binding S4" evidence="5">
    <location>
        <begin position="6"/>
        <end position="65"/>
    </location>
</feature>
<dbReference type="NCBIfam" id="TIGR00093">
    <property type="entry name" value="pseudouridine synthase"/>
    <property type="match status" value="1"/>
</dbReference>
<comment type="caution">
    <text evidence="6">The sequence shown here is derived from an EMBL/GenBank/DDBJ whole genome shotgun (WGS) entry which is preliminary data.</text>
</comment>
<dbReference type="InterPro" id="IPR020094">
    <property type="entry name" value="TruA/RsuA/RluB/E/F_N"/>
</dbReference>
<dbReference type="AlphaFoldDB" id="A0A2V3W3P4"/>
<keyword evidence="7" id="KW-1185">Reference proteome</keyword>
<dbReference type="Pfam" id="PF00849">
    <property type="entry name" value="PseudoU_synth_2"/>
    <property type="match status" value="1"/>
</dbReference>
<evidence type="ECO:0000259" key="5">
    <source>
        <dbReference type="SMART" id="SM00363"/>
    </source>
</evidence>
<dbReference type="PROSITE" id="PS50889">
    <property type="entry name" value="S4"/>
    <property type="match status" value="1"/>
</dbReference>
<keyword evidence="2 4" id="KW-0413">Isomerase</keyword>
<dbReference type="PROSITE" id="PS01149">
    <property type="entry name" value="PSI_RSU"/>
    <property type="match status" value="1"/>
</dbReference>
<dbReference type="EC" id="5.4.99.-" evidence="4"/>
<dbReference type="GO" id="GO:0000455">
    <property type="term" value="P:enzyme-directed rRNA pseudouridine synthesis"/>
    <property type="evidence" value="ECO:0007669"/>
    <property type="project" value="UniProtKB-ARBA"/>
</dbReference>
<accession>A0A2V3W3P4</accession>
<dbReference type="InterPro" id="IPR000748">
    <property type="entry name" value="PsdUridine_synth_RsuA/RluB/E/F"/>
</dbReference>
<dbReference type="InterPro" id="IPR002942">
    <property type="entry name" value="S4_RNA-bd"/>
</dbReference>
<dbReference type="FunFam" id="3.10.290.10:FF:000003">
    <property type="entry name" value="Pseudouridine synthase"/>
    <property type="match status" value="1"/>
</dbReference>
<dbReference type="SUPFAM" id="SSF55120">
    <property type="entry name" value="Pseudouridine synthase"/>
    <property type="match status" value="1"/>
</dbReference>
<reference evidence="6 7" key="1">
    <citation type="submission" date="2018-05" db="EMBL/GenBank/DDBJ databases">
        <title>Genomic Encyclopedia of Type Strains, Phase IV (KMG-IV): sequencing the most valuable type-strain genomes for metagenomic binning, comparative biology and taxonomic classification.</title>
        <authorList>
            <person name="Goeker M."/>
        </authorList>
    </citation>
    <scope>NUCLEOTIDE SEQUENCE [LARGE SCALE GENOMIC DNA]</scope>
    <source>
        <strain evidence="6 7">DSM 28556</strain>
    </source>
</reference>
<dbReference type="Pfam" id="PF01479">
    <property type="entry name" value="S4"/>
    <property type="match status" value="1"/>
</dbReference>
<keyword evidence="3" id="KW-0694">RNA-binding</keyword>
<sequence>MTNQFERLQKVIAQSGLTSRRKAEQLILDGRVKVNNKIVRELGTKVTTSDEIQVDNIPIEKEKLVYYVLYKPRGYISSVKDEKDRETVIDLMDDVKERIFPIGRLDYNTSGVLLLTNDGEFAHLLMHPKHEIEKVYIVKIKGIPSKETLAQMRKGVKDEGDILRAVDYKVTSIDRKKNTMIVQIKLHEGKNRHIRRMMDQLGHPVLKLKREKYGSITVDQLQPGKYRSLSRQEVHQLTMHATNVKQ</sequence>
<evidence type="ECO:0000313" key="6">
    <source>
        <dbReference type="EMBL" id="PXW88712.1"/>
    </source>
</evidence>
<dbReference type="Proteomes" id="UP000247978">
    <property type="component" value="Unassembled WGS sequence"/>
</dbReference>
<dbReference type="RefSeq" id="WP_110394541.1">
    <property type="nucleotide sequence ID" value="NZ_JADIJL010000009.1"/>
</dbReference>
<dbReference type="PANTHER" id="PTHR47683">
    <property type="entry name" value="PSEUDOURIDINE SYNTHASE FAMILY PROTEIN-RELATED"/>
    <property type="match status" value="1"/>
</dbReference>
<evidence type="ECO:0000256" key="4">
    <source>
        <dbReference type="RuleBase" id="RU003887"/>
    </source>
</evidence>
<dbReference type="InterPro" id="IPR006145">
    <property type="entry name" value="PsdUridine_synth_RsuA/RluA"/>
</dbReference>
<dbReference type="EMBL" id="QJJQ01000003">
    <property type="protein sequence ID" value="PXW88712.1"/>
    <property type="molecule type" value="Genomic_DNA"/>
</dbReference>
<dbReference type="Gene3D" id="3.10.290.10">
    <property type="entry name" value="RNA-binding S4 domain"/>
    <property type="match status" value="1"/>
</dbReference>
<dbReference type="GO" id="GO:0120159">
    <property type="term" value="F:rRNA pseudouridine synthase activity"/>
    <property type="evidence" value="ECO:0007669"/>
    <property type="project" value="UniProtKB-ARBA"/>
</dbReference>
<dbReference type="FunFam" id="3.30.70.580:FF:000005">
    <property type="entry name" value="Pseudouridine synthase"/>
    <property type="match status" value="1"/>
</dbReference>
<dbReference type="SUPFAM" id="SSF55174">
    <property type="entry name" value="Alpha-L RNA-binding motif"/>
    <property type="match status" value="1"/>
</dbReference>
<name>A0A2V3W3P4_9BACI</name>
<proteinExistence type="inferred from homology"/>
<dbReference type="PANTHER" id="PTHR47683:SF2">
    <property type="entry name" value="RNA-BINDING S4 DOMAIN-CONTAINING PROTEIN"/>
    <property type="match status" value="1"/>
</dbReference>
<dbReference type="InterPro" id="IPR036986">
    <property type="entry name" value="S4_RNA-bd_sf"/>
</dbReference>
<dbReference type="InterPro" id="IPR018496">
    <property type="entry name" value="PsdUridine_synth_RsuA/RluB_CS"/>
</dbReference>
<dbReference type="SMART" id="SM00363">
    <property type="entry name" value="S4"/>
    <property type="match status" value="1"/>
</dbReference>
<dbReference type="InterPro" id="IPR050343">
    <property type="entry name" value="RsuA_PseudoU_synthase"/>
</dbReference>
<evidence type="ECO:0000256" key="3">
    <source>
        <dbReference type="PROSITE-ProRule" id="PRU00182"/>
    </source>
</evidence>
<evidence type="ECO:0000313" key="7">
    <source>
        <dbReference type="Proteomes" id="UP000247978"/>
    </source>
</evidence>
<dbReference type="Gene3D" id="3.30.70.580">
    <property type="entry name" value="Pseudouridine synthase I, catalytic domain, N-terminal subdomain"/>
    <property type="match status" value="1"/>
</dbReference>
<evidence type="ECO:0000256" key="2">
    <source>
        <dbReference type="ARBA" id="ARBA00023235"/>
    </source>
</evidence>